<dbReference type="PANTHER" id="PTHR40050:SF1">
    <property type="entry name" value="INNER SPORE COAT PROTEIN H"/>
    <property type="match status" value="1"/>
</dbReference>
<dbReference type="AlphaFoldDB" id="A0A1Y1UU20"/>
<feature type="chain" id="PRO_5012937429" description="Coth-domain-containing protein" evidence="1">
    <location>
        <begin position="20"/>
        <end position="661"/>
    </location>
</feature>
<evidence type="ECO:0000256" key="1">
    <source>
        <dbReference type="SAM" id="SignalP"/>
    </source>
</evidence>
<dbReference type="EMBL" id="MCFH01000085">
    <property type="protein sequence ID" value="ORX41521.1"/>
    <property type="molecule type" value="Genomic_DNA"/>
</dbReference>
<evidence type="ECO:0008006" key="4">
    <source>
        <dbReference type="Google" id="ProtNLM"/>
    </source>
</evidence>
<evidence type="ECO:0000313" key="2">
    <source>
        <dbReference type="EMBL" id="ORX41521.1"/>
    </source>
</evidence>
<proteinExistence type="predicted"/>
<evidence type="ECO:0000313" key="3">
    <source>
        <dbReference type="Proteomes" id="UP000193719"/>
    </source>
</evidence>
<comment type="caution">
    <text evidence="2">The sequence shown here is derived from an EMBL/GenBank/DDBJ whole genome shotgun (WGS) entry which is preliminary data.</text>
</comment>
<keyword evidence="1" id="KW-0732">Signal</keyword>
<organism evidence="2 3">
    <name type="scientific">Piromyces finnis</name>
    <dbReference type="NCBI Taxonomy" id="1754191"/>
    <lineage>
        <taxon>Eukaryota</taxon>
        <taxon>Fungi</taxon>
        <taxon>Fungi incertae sedis</taxon>
        <taxon>Chytridiomycota</taxon>
        <taxon>Chytridiomycota incertae sedis</taxon>
        <taxon>Neocallimastigomycetes</taxon>
        <taxon>Neocallimastigales</taxon>
        <taxon>Neocallimastigaceae</taxon>
        <taxon>Piromyces</taxon>
    </lineage>
</organism>
<accession>A0A1Y1UU20</accession>
<name>A0A1Y1UU20_9FUNG</name>
<keyword evidence="3" id="KW-1185">Reference proteome</keyword>
<reference evidence="2 3" key="2">
    <citation type="submission" date="2016-08" db="EMBL/GenBank/DDBJ databases">
        <title>Pervasive Adenine N6-methylation of Active Genes in Fungi.</title>
        <authorList>
            <consortium name="DOE Joint Genome Institute"/>
            <person name="Mondo S.J."/>
            <person name="Dannebaum R.O."/>
            <person name="Kuo R.C."/>
            <person name="Labutti K."/>
            <person name="Haridas S."/>
            <person name="Kuo A."/>
            <person name="Salamov A."/>
            <person name="Ahrendt S.R."/>
            <person name="Lipzen A."/>
            <person name="Sullivan W."/>
            <person name="Andreopoulos W.B."/>
            <person name="Clum A."/>
            <person name="Lindquist E."/>
            <person name="Daum C."/>
            <person name="Ramamoorthy G.K."/>
            <person name="Gryganskyi A."/>
            <person name="Culley D."/>
            <person name="Magnuson J.K."/>
            <person name="James T.Y."/>
            <person name="O'Malley M.A."/>
            <person name="Stajich J.E."/>
            <person name="Spatafora J.W."/>
            <person name="Visel A."/>
            <person name="Grigoriev I.V."/>
        </authorList>
    </citation>
    <scope>NUCLEOTIDE SEQUENCE [LARGE SCALE GENOMIC DNA]</scope>
    <source>
        <strain evidence="3">finn</strain>
    </source>
</reference>
<dbReference type="InterPro" id="IPR014867">
    <property type="entry name" value="Spore_coat_CotH_CotH2/3/7"/>
</dbReference>
<gene>
    <name evidence="2" type="ORF">BCR36DRAFT_587962</name>
</gene>
<dbReference type="Proteomes" id="UP000193719">
    <property type="component" value="Unassembled WGS sequence"/>
</dbReference>
<dbReference type="Pfam" id="PF08757">
    <property type="entry name" value="CotH"/>
    <property type="match status" value="1"/>
</dbReference>
<dbReference type="PANTHER" id="PTHR40050">
    <property type="entry name" value="INNER SPORE COAT PROTEIN H"/>
    <property type="match status" value="1"/>
</dbReference>
<sequence length="661" mass="74812">MKINTINLALASMVALTNAATWKFNVVNISGSEYDMGLKYNNQIVKMTSEIYPLYTTTIESGASNTYKYVLLDKSGNVVEEEYFERTYTDAISNINEVYERVTKNVNISGIPKVFDPLYNSGTEKYQEFPKNEIYTIYAKCDDEAYTDLKYHPFTGSHKNENYSNCTINFITPTSSESKTGALYLVGYNSRTFKKLSWKFKLDKKILGRKTIKVRALASDPTLMRDKLASELYRAVGVPVYSGTYARVIINDDVWGLYSIVDTIGGKWIANMIHGNEDAHVGYSYKMYSSVPNGPYASLRYLGEDPNKYLNSGSYEVDEIDKMDTEAPNTFYRLARFTKMFENWVNDYEDDQSNEAVEALESFFDLESLLRQMTIEALTVAYDNFWAQLGNYALYFNPETNRYQIIPYDFDGSFYGSNGSDYYASNYLSDCIGWADNTLPDKYFVNNLFKHDIIKTRYQRILAATVNNVFNTESLSPFIDSVSQLIRDDVEWNFNLIDDLDPNIPGYVNHFTLENFDDNTNFKFVGYNAAVSYNDAHYGIKQWVQTRGGYCKAYAEKALGSAAEAEPITTVQKKTTSVVAPTTTSVIINNVPTITKVTTTTVPVVTTSPVIVVKTTPSVVKTTTTKKSTTTKSQTATTRARVTKKVTVKKVVTVTKYVVKN</sequence>
<feature type="signal peptide" evidence="1">
    <location>
        <begin position="1"/>
        <end position="19"/>
    </location>
</feature>
<dbReference type="STRING" id="1754191.A0A1Y1UU20"/>
<reference evidence="2 3" key="1">
    <citation type="submission" date="2016-08" db="EMBL/GenBank/DDBJ databases">
        <title>Genomes of anaerobic fungi encode conserved fungal cellulosomes for biomass hydrolysis.</title>
        <authorList>
            <consortium name="DOE Joint Genome Institute"/>
            <person name="Haitjema C.H."/>
            <person name="Gilmore S.P."/>
            <person name="Henske J.K."/>
            <person name="Solomon K.V."/>
            <person name="De Groot R."/>
            <person name="Kuo A."/>
            <person name="Mondo S.J."/>
            <person name="Salamov A.A."/>
            <person name="Labutti K."/>
            <person name="Zhao Z."/>
            <person name="Chiniquy J."/>
            <person name="Barry K."/>
            <person name="Brewer H.M."/>
            <person name="Purvine S.O."/>
            <person name="Wright A.T."/>
            <person name="Boxma B."/>
            <person name="Van Alen T."/>
            <person name="Hackstein J.H."/>
            <person name="Baker S.E."/>
            <person name="Grigoriev I.V."/>
            <person name="O'Malley M.A."/>
        </authorList>
    </citation>
    <scope>NUCLEOTIDE SEQUENCE [LARGE SCALE GENOMIC DNA]</scope>
    <source>
        <strain evidence="3">finn</strain>
    </source>
</reference>
<protein>
    <recommendedName>
        <fullName evidence="4">Coth-domain-containing protein</fullName>
    </recommendedName>
</protein>
<dbReference type="OrthoDB" id="10267127at2759"/>